<evidence type="ECO:0000256" key="1">
    <source>
        <dbReference type="SAM" id="MobiDB-lite"/>
    </source>
</evidence>
<proteinExistence type="predicted"/>
<sequence length="74" mass="8528">MDISFVPESHLNFRSIQTKEDHRGFALETMKWTTPVRSRISCQFQTPFHIQLDDKNSSGLQASTSTSPLRPVEY</sequence>
<dbReference type="Proteomes" id="UP000050525">
    <property type="component" value="Unassembled WGS sequence"/>
</dbReference>
<accession>A0A151M2D9</accession>
<feature type="region of interest" description="Disordered" evidence="1">
    <location>
        <begin position="54"/>
        <end position="74"/>
    </location>
</feature>
<organism evidence="2 3">
    <name type="scientific">Alligator mississippiensis</name>
    <name type="common">American alligator</name>
    <dbReference type="NCBI Taxonomy" id="8496"/>
    <lineage>
        <taxon>Eukaryota</taxon>
        <taxon>Metazoa</taxon>
        <taxon>Chordata</taxon>
        <taxon>Craniata</taxon>
        <taxon>Vertebrata</taxon>
        <taxon>Euteleostomi</taxon>
        <taxon>Archelosauria</taxon>
        <taxon>Archosauria</taxon>
        <taxon>Crocodylia</taxon>
        <taxon>Alligatoridae</taxon>
        <taxon>Alligatorinae</taxon>
        <taxon>Alligator</taxon>
    </lineage>
</organism>
<comment type="caution">
    <text evidence="2">The sequence shown here is derived from an EMBL/GenBank/DDBJ whole genome shotgun (WGS) entry which is preliminary data.</text>
</comment>
<evidence type="ECO:0000313" key="2">
    <source>
        <dbReference type="EMBL" id="KYO18675.1"/>
    </source>
</evidence>
<feature type="compositionally biased region" description="Polar residues" evidence="1">
    <location>
        <begin position="57"/>
        <end position="68"/>
    </location>
</feature>
<gene>
    <name evidence="2" type="ORF">Y1Q_0009129</name>
</gene>
<dbReference type="AlphaFoldDB" id="A0A151M2D9"/>
<name>A0A151M2D9_ALLMI</name>
<evidence type="ECO:0000313" key="3">
    <source>
        <dbReference type="Proteomes" id="UP000050525"/>
    </source>
</evidence>
<dbReference type="EMBL" id="AKHW03006780">
    <property type="protein sequence ID" value="KYO18675.1"/>
    <property type="molecule type" value="Genomic_DNA"/>
</dbReference>
<keyword evidence="3" id="KW-1185">Reference proteome</keyword>
<reference evidence="2 3" key="1">
    <citation type="journal article" date="2012" name="Genome Biol.">
        <title>Sequencing three crocodilian genomes to illuminate the evolution of archosaurs and amniotes.</title>
        <authorList>
            <person name="St John J.A."/>
            <person name="Braun E.L."/>
            <person name="Isberg S.R."/>
            <person name="Miles L.G."/>
            <person name="Chong A.Y."/>
            <person name="Gongora J."/>
            <person name="Dalzell P."/>
            <person name="Moran C."/>
            <person name="Bed'hom B."/>
            <person name="Abzhanov A."/>
            <person name="Burgess S.C."/>
            <person name="Cooksey A.M."/>
            <person name="Castoe T.A."/>
            <person name="Crawford N.G."/>
            <person name="Densmore L.D."/>
            <person name="Drew J.C."/>
            <person name="Edwards S.V."/>
            <person name="Faircloth B.C."/>
            <person name="Fujita M.K."/>
            <person name="Greenwold M.J."/>
            <person name="Hoffmann F.G."/>
            <person name="Howard J.M."/>
            <person name="Iguchi T."/>
            <person name="Janes D.E."/>
            <person name="Khan S.Y."/>
            <person name="Kohno S."/>
            <person name="de Koning A.J."/>
            <person name="Lance S.L."/>
            <person name="McCarthy F.M."/>
            <person name="McCormack J.E."/>
            <person name="Merchant M.E."/>
            <person name="Peterson D.G."/>
            <person name="Pollock D.D."/>
            <person name="Pourmand N."/>
            <person name="Raney B.J."/>
            <person name="Roessler K.A."/>
            <person name="Sanford J.R."/>
            <person name="Sawyer R.H."/>
            <person name="Schmidt C.J."/>
            <person name="Triplett E.W."/>
            <person name="Tuberville T.D."/>
            <person name="Venegas-Anaya M."/>
            <person name="Howard J.T."/>
            <person name="Jarvis E.D."/>
            <person name="Guillette L.J.Jr."/>
            <person name="Glenn T.C."/>
            <person name="Green R.E."/>
            <person name="Ray D.A."/>
        </authorList>
    </citation>
    <scope>NUCLEOTIDE SEQUENCE [LARGE SCALE GENOMIC DNA]</scope>
    <source>
        <strain evidence="2">KSC_2009_1</strain>
    </source>
</reference>
<protein>
    <submittedName>
        <fullName evidence="2">Uncharacterized protein</fullName>
    </submittedName>
</protein>